<dbReference type="AlphaFoldDB" id="A0A9P6JUN0"/>
<organism evidence="1 2">
    <name type="scientific">Crepidotus variabilis</name>
    <dbReference type="NCBI Taxonomy" id="179855"/>
    <lineage>
        <taxon>Eukaryota</taxon>
        <taxon>Fungi</taxon>
        <taxon>Dikarya</taxon>
        <taxon>Basidiomycota</taxon>
        <taxon>Agaricomycotina</taxon>
        <taxon>Agaricomycetes</taxon>
        <taxon>Agaricomycetidae</taxon>
        <taxon>Agaricales</taxon>
        <taxon>Agaricineae</taxon>
        <taxon>Crepidotaceae</taxon>
        <taxon>Crepidotus</taxon>
    </lineage>
</organism>
<protein>
    <submittedName>
        <fullName evidence="1">Uncharacterized protein</fullName>
    </submittedName>
</protein>
<reference evidence="1" key="1">
    <citation type="submission" date="2020-11" db="EMBL/GenBank/DDBJ databases">
        <authorList>
            <consortium name="DOE Joint Genome Institute"/>
            <person name="Ahrendt S."/>
            <person name="Riley R."/>
            <person name="Andreopoulos W."/>
            <person name="Labutti K."/>
            <person name="Pangilinan J."/>
            <person name="Ruiz-Duenas F.J."/>
            <person name="Barrasa J.M."/>
            <person name="Sanchez-Garcia M."/>
            <person name="Camarero S."/>
            <person name="Miyauchi S."/>
            <person name="Serrano A."/>
            <person name="Linde D."/>
            <person name="Babiker R."/>
            <person name="Drula E."/>
            <person name="Ayuso-Fernandez I."/>
            <person name="Pacheco R."/>
            <person name="Padilla G."/>
            <person name="Ferreira P."/>
            <person name="Barriuso J."/>
            <person name="Kellner H."/>
            <person name="Castanera R."/>
            <person name="Alfaro M."/>
            <person name="Ramirez L."/>
            <person name="Pisabarro A.G."/>
            <person name="Kuo A."/>
            <person name="Tritt A."/>
            <person name="Lipzen A."/>
            <person name="He G."/>
            <person name="Yan M."/>
            <person name="Ng V."/>
            <person name="Cullen D."/>
            <person name="Martin F."/>
            <person name="Rosso M.-N."/>
            <person name="Henrissat B."/>
            <person name="Hibbett D."/>
            <person name="Martinez A.T."/>
            <person name="Grigoriev I.V."/>
        </authorList>
    </citation>
    <scope>NUCLEOTIDE SEQUENCE</scope>
    <source>
        <strain evidence="1">CBS 506.95</strain>
    </source>
</reference>
<evidence type="ECO:0000313" key="1">
    <source>
        <dbReference type="EMBL" id="KAF9533596.1"/>
    </source>
</evidence>
<comment type="caution">
    <text evidence="1">The sequence shown here is derived from an EMBL/GenBank/DDBJ whole genome shotgun (WGS) entry which is preliminary data.</text>
</comment>
<dbReference type="OrthoDB" id="549336at2759"/>
<name>A0A9P6JUN0_9AGAR</name>
<proteinExistence type="predicted"/>
<gene>
    <name evidence="1" type="ORF">CPB83DRAFT_845535</name>
</gene>
<keyword evidence="2" id="KW-1185">Reference proteome</keyword>
<sequence>MSALRPHRLKSSRTLIFLGLFFIVLAIVHFRSDGGLGNYKHRLSQVYQDHSASEEPIIELPVQEAFKHNHIALASSFEWWHYDVFVPVARSVEHVLGRQDSSRLYVVNPYHLGEYGFNEVLNTTGIYHGEQFNYNNLVDDMSATSLFPSDPGAMIDVVVLGTCEFDMPYWSEKLLPVWDARPKDKRFTIVCIAHHIKDERTYVKVEEWASRGALRYLTLSEHVSKAMYTHVRQKYNESSPLFPLSEKLKVDVHIPILPLVDTPRERLSPRKLSNVVIQGLLEAARRNYKTIMEDLTRALKEDPGLWGYLHPLEGTVEFRPDPTPDASPFHLHLLGSFRDFDQVPAELKHVVILHKDLQYLPYFELMQSMDIVLPAFSTHHYYDEKASSTVVMSIQCNVPILVSRRFRGAYNFADDDRILITRPEVMSDVAALRALRSGISPLAVHSTFGVDRSTKIGLHGPSRDEYRMDIQRMMRQGWERSDEEFDAYKTELQHKNEDVVRKILNDK</sequence>
<evidence type="ECO:0000313" key="2">
    <source>
        <dbReference type="Proteomes" id="UP000807306"/>
    </source>
</evidence>
<dbReference type="EMBL" id="MU157828">
    <property type="protein sequence ID" value="KAF9533596.1"/>
    <property type="molecule type" value="Genomic_DNA"/>
</dbReference>
<accession>A0A9P6JUN0</accession>
<dbReference type="Proteomes" id="UP000807306">
    <property type="component" value="Unassembled WGS sequence"/>
</dbReference>